<keyword evidence="17" id="KW-1185">Reference proteome</keyword>
<dbReference type="PRINTS" id="PR00406">
    <property type="entry name" value="CYTB5RDTASE"/>
</dbReference>
<accession>A0AA88YA37</accession>
<dbReference type="AlphaFoldDB" id="A0AA88YA37"/>
<dbReference type="PANTHER" id="PTHR19370:SF185">
    <property type="entry name" value="NADH-CYTOCHROME B5 REDUCTASE"/>
    <property type="match status" value="1"/>
</dbReference>
<dbReference type="PANTHER" id="PTHR19370">
    <property type="entry name" value="NADH-CYTOCHROME B5 REDUCTASE"/>
    <property type="match status" value="1"/>
</dbReference>
<feature type="binding site" evidence="12">
    <location>
        <position position="155"/>
    </location>
    <ligand>
        <name>FAD</name>
        <dbReference type="ChEBI" id="CHEBI:57692"/>
    </ligand>
</feature>
<organism evidence="16 17">
    <name type="scientific">Pinctada imbricata</name>
    <name type="common">Atlantic pearl-oyster</name>
    <name type="synonym">Pinctada martensii</name>
    <dbReference type="NCBI Taxonomy" id="66713"/>
    <lineage>
        <taxon>Eukaryota</taxon>
        <taxon>Metazoa</taxon>
        <taxon>Spiralia</taxon>
        <taxon>Lophotrochozoa</taxon>
        <taxon>Mollusca</taxon>
        <taxon>Bivalvia</taxon>
        <taxon>Autobranchia</taxon>
        <taxon>Pteriomorphia</taxon>
        <taxon>Pterioida</taxon>
        <taxon>Pterioidea</taxon>
        <taxon>Pteriidae</taxon>
        <taxon>Pinctada</taxon>
    </lineage>
</organism>
<dbReference type="InterPro" id="IPR017938">
    <property type="entry name" value="Riboflavin_synthase-like_b-brl"/>
</dbReference>
<dbReference type="FunFam" id="3.40.50.80:FF:000005">
    <property type="entry name" value="NADH-cytochrome b5 reductase"/>
    <property type="match status" value="1"/>
</dbReference>
<feature type="binding site" evidence="12">
    <location>
        <position position="188"/>
    </location>
    <ligand>
        <name>FAD</name>
        <dbReference type="ChEBI" id="CHEBI:57692"/>
    </ligand>
</feature>
<dbReference type="InterPro" id="IPR017927">
    <property type="entry name" value="FAD-bd_FR_type"/>
</dbReference>
<sequence length="363" mass="41094">MNDTHGSDILVNRSIVLSFPRRLSQQTLKQELRKYYVKTLRLPSDTALSWTQDRDIVKDSTKRQGIPVLVGVAVVAVTAVLAKVFLFGNKKKKAPVTLQDPNTKYPLKLVDKEEISHDTRRFRFALPSPEHILGLPVGQHIYLTASVDGQLVIRPYTPVSSDDDHGFMDLVIKVYFKNVHPKFPDGGKMSQYLENMSIGDFMDVRGPNGLLMYEGRGQFKIQADKKSPAETVTAKKVGLIAGGTGITPMLQLVRAVFKDKNDKTELSLLFANQTEEDILLRPELEEIKEEHPDRFHLWYTLDRPKEGWRYSKGFVSDEMIKEHLPPPGDDTLILMCGPPPMINFACLPNLDKLGYPPKCRFAY</sequence>
<evidence type="ECO:0000256" key="13">
    <source>
        <dbReference type="RuleBase" id="RU361226"/>
    </source>
</evidence>
<evidence type="ECO:0000256" key="11">
    <source>
        <dbReference type="ARBA" id="ARBA00023221"/>
    </source>
</evidence>
<dbReference type="EC" id="1.6.2.2" evidence="13"/>
<feature type="binding site" evidence="12">
    <location>
        <position position="154"/>
    </location>
    <ligand>
        <name>FAD</name>
        <dbReference type="ChEBI" id="CHEBI:57692"/>
    </ligand>
</feature>
<keyword evidence="14" id="KW-1133">Transmembrane helix</keyword>
<feature type="binding site" evidence="12">
    <location>
        <position position="171"/>
    </location>
    <ligand>
        <name>FAD</name>
        <dbReference type="ChEBI" id="CHEBI:57692"/>
    </ligand>
</feature>
<comment type="similarity">
    <text evidence="2 13">Belongs to the flavoprotein pyridine nucleotide cytochrome reductase family.</text>
</comment>
<dbReference type="Gene3D" id="3.40.50.80">
    <property type="entry name" value="Nucleotide-binding domain of ferredoxin-NADP reductase (FNR) module"/>
    <property type="match status" value="1"/>
</dbReference>
<evidence type="ECO:0000256" key="5">
    <source>
        <dbReference type="ARBA" id="ARBA00022827"/>
    </source>
</evidence>
<dbReference type="CDD" id="cd06183">
    <property type="entry name" value="cyt_b5_reduct_like"/>
    <property type="match status" value="1"/>
</dbReference>
<keyword evidence="14" id="KW-0472">Membrane</keyword>
<dbReference type="SUPFAM" id="SSF63380">
    <property type="entry name" value="Riboflavin synthase domain-like"/>
    <property type="match status" value="1"/>
</dbReference>
<name>A0AA88YA37_PINIB</name>
<keyword evidence="7 13" id="KW-0560">Oxidoreductase</keyword>
<keyword evidence="6" id="KW-0752">Steroid biosynthesis</keyword>
<dbReference type="FunFam" id="2.40.30.10:FF:000021">
    <property type="entry name" value="NADH-cytochrome b5 reductase"/>
    <property type="match status" value="1"/>
</dbReference>
<dbReference type="GO" id="GO:0016126">
    <property type="term" value="P:sterol biosynthetic process"/>
    <property type="evidence" value="ECO:0007669"/>
    <property type="project" value="UniProtKB-KW"/>
</dbReference>
<protein>
    <recommendedName>
        <fullName evidence="13">NADH-cytochrome b5 reductase</fullName>
        <ecNumber evidence="13">1.6.2.2</ecNumber>
    </recommendedName>
</protein>
<proteinExistence type="inferred from homology"/>
<comment type="cofactor">
    <cofactor evidence="1 12 13">
        <name>FAD</name>
        <dbReference type="ChEBI" id="CHEBI:57692"/>
    </cofactor>
</comment>
<evidence type="ECO:0000256" key="2">
    <source>
        <dbReference type="ARBA" id="ARBA00006105"/>
    </source>
</evidence>
<feature type="domain" description="FAD-binding FR-type" evidence="15">
    <location>
        <begin position="102"/>
        <end position="214"/>
    </location>
</feature>
<evidence type="ECO:0000256" key="4">
    <source>
        <dbReference type="ARBA" id="ARBA00022630"/>
    </source>
</evidence>
<evidence type="ECO:0000313" key="17">
    <source>
        <dbReference type="Proteomes" id="UP001186944"/>
    </source>
</evidence>
<keyword evidence="11" id="KW-0753">Steroid metabolism</keyword>
<dbReference type="Gene3D" id="2.40.30.10">
    <property type="entry name" value="Translation factors"/>
    <property type="match status" value="1"/>
</dbReference>
<keyword evidence="14" id="KW-0812">Transmembrane</keyword>
<dbReference type="Pfam" id="PF00175">
    <property type="entry name" value="NAD_binding_1"/>
    <property type="match status" value="1"/>
</dbReference>
<dbReference type="EMBL" id="VSWD01000005">
    <property type="protein sequence ID" value="KAK3101299.1"/>
    <property type="molecule type" value="Genomic_DNA"/>
</dbReference>
<dbReference type="GO" id="GO:0005739">
    <property type="term" value="C:mitochondrion"/>
    <property type="evidence" value="ECO:0007669"/>
    <property type="project" value="TreeGrafter"/>
</dbReference>
<feature type="binding site" evidence="12">
    <location>
        <position position="176"/>
    </location>
    <ligand>
        <name>FAD</name>
        <dbReference type="ChEBI" id="CHEBI:57692"/>
    </ligand>
</feature>
<feature type="transmembrane region" description="Helical" evidence="14">
    <location>
        <begin position="66"/>
        <end position="86"/>
    </location>
</feature>
<keyword evidence="6" id="KW-0443">Lipid metabolism</keyword>
<keyword evidence="5 12" id="KW-0274">FAD</keyword>
<evidence type="ECO:0000256" key="1">
    <source>
        <dbReference type="ARBA" id="ARBA00001974"/>
    </source>
</evidence>
<comment type="caution">
    <text evidence="16">The sequence shown here is derived from an EMBL/GenBank/DDBJ whole genome shotgun (WGS) entry which is preliminary data.</text>
</comment>
<dbReference type="PRINTS" id="PR00371">
    <property type="entry name" value="FPNCR"/>
</dbReference>
<dbReference type="Pfam" id="PF00970">
    <property type="entry name" value="FAD_binding_6"/>
    <property type="match status" value="1"/>
</dbReference>
<evidence type="ECO:0000256" key="14">
    <source>
        <dbReference type="SAM" id="Phobius"/>
    </source>
</evidence>
<feature type="binding site" evidence="12">
    <location>
        <position position="247"/>
    </location>
    <ligand>
        <name>FAD</name>
        <dbReference type="ChEBI" id="CHEBI:57692"/>
    </ligand>
</feature>
<dbReference type="SUPFAM" id="SSF52343">
    <property type="entry name" value="Ferredoxin reductase-like, C-terminal NADP-linked domain"/>
    <property type="match status" value="1"/>
</dbReference>
<keyword evidence="4 12" id="KW-0285">Flavoprotein</keyword>
<evidence type="ECO:0000256" key="12">
    <source>
        <dbReference type="PIRSR" id="PIRSR601834-1"/>
    </source>
</evidence>
<dbReference type="GO" id="GO:0071949">
    <property type="term" value="F:FAD binding"/>
    <property type="evidence" value="ECO:0007669"/>
    <property type="project" value="TreeGrafter"/>
</dbReference>
<keyword evidence="10" id="KW-1207">Sterol metabolism</keyword>
<evidence type="ECO:0000256" key="3">
    <source>
        <dbReference type="ARBA" id="ARBA00022516"/>
    </source>
</evidence>
<dbReference type="InterPro" id="IPR039261">
    <property type="entry name" value="FNR_nucleotide-bd"/>
</dbReference>
<reference evidence="16" key="1">
    <citation type="submission" date="2019-08" db="EMBL/GenBank/DDBJ databases">
        <title>The improved chromosome-level genome for the pearl oyster Pinctada fucata martensii using PacBio sequencing and Hi-C.</title>
        <authorList>
            <person name="Zheng Z."/>
        </authorList>
    </citation>
    <scope>NUCLEOTIDE SEQUENCE</scope>
    <source>
        <strain evidence="16">ZZ-2019</strain>
        <tissue evidence="16">Adductor muscle</tissue>
    </source>
</reference>
<evidence type="ECO:0000256" key="7">
    <source>
        <dbReference type="ARBA" id="ARBA00023002"/>
    </source>
</evidence>
<feature type="binding site" evidence="12">
    <location>
        <position position="156"/>
    </location>
    <ligand>
        <name>FAD</name>
        <dbReference type="ChEBI" id="CHEBI:57692"/>
    </ligand>
</feature>
<evidence type="ECO:0000259" key="15">
    <source>
        <dbReference type="PROSITE" id="PS51384"/>
    </source>
</evidence>
<feature type="binding site" evidence="12">
    <location>
        <position position="189"/>
    </location>
    <ligand>
        <name>FAD</name>
        <dbReference type="ChEBI" id="CHEBI:57692"/>
    </ligand>
</feature>
<dbReference type="Proteomes" id="UP001186944">
    <property type="component" value="Unassembled WGS sequence"/>
</dbReference>
<keyword evidence="9 13" id="KW-0520">NAD</keyword>
<dbReference type="PROSITE" id="PS51384">
    <property type="entry name" value="FAD_FR"/>
    <property type="match status" value="1"/>
</dbReference>
<comment type="catalytic activity">
    <reaction evidence="13">
        <text>2 Fe(III)-[cytochrome b5] + NADH = 2 Fe(II)-[cytochrome b5] + NAD(+) + H(+)</text>
        <dbReference type="Rhea" id="RHEA:46680"/>
        <dbReference type="Rhea" id="RHEA-COMP:10438"/>
        <dbReference type="Rhea" id="RHEA-COMP:10439"/>
        <dbReference type="ChEBI" id="CHEBI:15378"/>
        <dbReference type="ChEBI" id="CHEBI:29033"/>
        <dbReference type="ChEBI" id="CHEBI:29034"/>
        <dbReference type="ChEBI" id="CHEBI:57540"/>
        <dbReference type="ChEBI" id="CHEBI:57945"/>
        <dbReference type="EC" id="1.6.2.2"/>
    </reaction>
</comment>
<dbReference type="InterPro" id="IPR008333">
    <property type="entry name" value="Cbr1-like_FAD-bd_dom"/>
</dbReference>
<dbReference type="InterPro" id="IPR001834">
    <property type="entry name" value="CBR-like"/>
</dbReference>
<dbReference type="InterPro" id="IPR001709">
    <property type="entry name" value="Flavoprot_Pyr_Nucl_cyt_Rdtase"/>
</dbReference>
<evidence type="ECO:0000313" key="16">
    <source>
        <dbReference type="EMBL" id="KAK3101299.1"/>
    </source>
</evidence>
<dbReference type="InterPro" id="IPR001433">
    <property type="entry name" value="OxRdtase_FAD/NAD-bd"/>
</dbReference>
<evidence type="ECO:0000256" key="10">
    <source>
        <dbReference type="ARBA" id="ARBA00023166"/>
    </source>
</evidence>
<feature type="binding site" evidence="12">
    <location>
        <position position="190"/>
    </location>
    <ligand>
        <name>FAD</name>
        <dbReference type="ChEBI" id="CHEBI:57692"/>
    </ligand>
</feature>
<evidence type="ECO:0000256" key="9">
    <source>
        <dbReference type="ARBA" id="ARBA00023027"/>
    </source>
</evidence>
<keyword evidence="3" id="KW-0444">Lipid biosynthesis</keyword>
<feature type="binding site" evidence="12">
    <location>
        <position position="173"/>
    </location>
    <ligand>
        <name>FAD</name>
        <dbReference type="ChEBI" id="CHEBI:57692"/>
    </ligand>
</feature>
<evidence type="ECO:0000256" key="8">
    <source>
        <dbReference type="ARBA" id="ARBA00023011"/>
    </source>
</evidence>
<evidence type="ECO:0000256" key="6">
    <source>
        <dbReference type="ARBA" id="ARBA00022955"/>
    </source>
</evidence>
<gene>
    <name evidence="16" type="ORF">FSP39_002495</name>
</gene>
<dbReference type="GO" id="GO:0090524">
    <property type="term" value="F:cytochrome-b5 reductase activity, acting on NADH"/>
    <property type="evidence" value="ECO:0007669"/>
    <property type="project" value="UniProtKB-EC"/>
</dbReference>
<keyword evidence="8" id="KW-0756">Sterol biosynthesis</keyword>